<reference evidence="17 18" key="1">
    <citation type="submission" date="2019-01" db="EMBL/GenBank/DDBJ databases">
        <title>Draft Genome and Complete Hox-Cluster Characterization of the Sterlet Sturgeon (Acipenser ruthenus).</title>
        <authorList>
            <person name="Wei Q."/>
        </authorList>
    </citation>
    <scope>NUCLEOTIDE SEQUENCE [LARGE SCALE GENOMIC DNA]</scope>
    <source>
        <strain evidence="17">WHYD16114868_AA</strain>
        <tissue evidence="17">Blood</tissue>
    </source>
</reference>
<evidence type="ECO:0000256" key="16">
    <source>
        <dbReference type="SAM" id="Phobius"/>
    </source>
</evidence>
<evidence type="ECO:0000256" key="8">
    <source>
        <dbReference type="ARBA" id="ARBA00022729"/>
    </source>
</evidence>
<sequence length="655" mass="73005">MGITASNSDSEQEKGEITTASNSDSEQGNGEITTASNADSEQEKGEMEITTSNSDSKQEKGEIPTASNSDSEQEKGEMGITASNSNSEQEKGEMEITASNSDSEQGKGEITTASNSDSEQEKGEIPTASNSDSEQEKGEMGITASNSDSEQEKGEITTASNSDKLCHPAPLTPPLSPCIALPSWDLMRIQWSEMLRMTSGCRATETEPVTPEAITLGLAERERQRERESKARTVKKMAQSLLKFCFLLLLAAQFVAPQLFVVPKPNYILNSPILMDFAEHSLDDQYKGCRDKMLQKVRKVYLPRELKHSKKFKTAWHQAKAAMKKKPLNGLTREQATAIYAYSTKYIYSDFNAAVRNGGGNNYKAFQFKALHFYLTDALKKLRSKYKNCYNVYRGVSKPTSVGIGKTVRFGQFTSTSRSLKVATGYGMATVFVMQTCRGVPIDDYSWFIKNEEVLVPPFERFRVVSVNGNQIRLKPLPKTKSIYNCLAEQAMAIYTYTMQGVFSDFNAAVRNGGGNNYKAFPFKALHFYLTDALKKLRSKYKNCYNVYRGVSKPTSVGIGKTVRFGQFTSTSRSQQKAMQFGSGTVFHMRTCQGVAVQSYSMFPNEDEVLVPPFERFRVVSVNGNRIRLKRLPKTKSIYNCLAGKERHILEGHLC</sequence>
<organism evidence="17 18">
    <name type="scientific">Acipenser ruthenus</name>
    <name type="common">Sterlet sturgeon</name>
    <dbReference type="NCBI Taxonomy" id="7906"/>
    <lineage>
        <taxon>Eukaryota</taxon>
        <taxon>Metazoa</taxon>
        <taxon>Chordata</taxon>
        <taxon>Craniata</taxon>
        <taxon>Vertebrata</taxon>
        <taxon>Euteleostomi</taxon>
        <taxon>Actinopterygii</taxon>
        <taxon>Chondrostei</taxon>
        <taxon>Acipenseriformes</taxon>
        <taxon>Acipenseridae</taxon>
        <taxon>Acipenser</taxon>
    </lineage>
</organism>
<dbReference type="EMBL" id="SCEB01214820">
    <property type="protein sequence ID" value="RXM32968.1"/>
    <property type="molecule type" value="Genomic_DNA"/>
</dbReference>
<dbReference type="PANTHER" id="PTHR10339">
    <property type="entry name" value="ADP-RIBOSYLTRANSFERASE"/>
    <property type="match status" value="1"/>
</dbReference>
<feature type="transmembrane region" description="Helical" evidence="16">
    <location>
        <begin position="241"/>
        <end position="261"/>
    </location>
</feature>
<evidence type="ECO:0000256" key="15">
    <source>
        <dbReference type="SAM" id="MobiDB-lite"/>
    </source>
</evidence>
<evidence type="ECO:0000256" key="6">
    <source>
        <dbReference type="ARBA" id="ARBA00022679"/>
    </source>
</evidence>
<keyword evidence="18" id="KW-1185">Reference proteome</keyword>
<dbReference type="PROSITE" id="PS01291">
    <property type="entry name" value="ART"/>
    <property type="match status" value="2"/>
</dbReference>
<keyword evidence="16" id="KW-1133">Transmembrane helix</keyword>
<evidence type="ECO:0000256" key="5">
    <source>
        <dbReference type="ARBA" id="ARBA00022676"/>
    </source>
</evidence>
<dbReference type="InterPro" id="IPR050999">
    <property type="entry name" value="ADP-ribosyltransferase_ARG"/>
</dbReference>
<evidence type="ECO:0000256" key="3">
    <source>
        <dbReference type="ARBA" id="ARBA00022525"/>
    </source>
</evidence>
<dbReference type="FunFam" id="3.90.176.10:FF:000001">
    <property type="entry name" value="NAD(P)(+)--arginine ADP-ribosyltransferase"/>
    <property type="match status" value="1"/>
</dbReference>
<dbReference type="EC" id="2.4.2.31" evidence="14"/>
<comment type="similarity">
    <text evidence="2 14">Belongs to the Arg-specific ADP-ribosyltransferase family.</text>
</comment>
<dbReference type="InterPro" id="IPR000768">
    <property type="entry name" value="ART"/>
</dbReference>
<feature type="compositionally biased region" description="Polar residues" evidence="15">
    <location>
        <begin position="18"/>
        <end position="39"/>
    </location>
</feature>
<evidence type="ECO:0000256" key="7">
    <source>
        <dbReference type="ARBA" id="ARBA00022695"/>
    </source>
</evidence>
<evidence type="ECO:0000256" key="2">
    <source>
        <dbReference type="ARBA" id="ARBA00009558"/>
    </source>
</evidence>
<keyword evidence="6 14" id="KW-0808">Transferase</keyword>
<dbReference type="GO" id="GO:0016779">
    <property type="term" value="F:nucleotidyltransferase activity"/>
    <property type="evidence" value="ECO:0007669"/>
    <property type="project" value="UniProtKB-KW"/>
</dbReference>
<keyword evidence="9 14" id="KW-0521">NADP</keyword>
<dbReference type="Pfam" id="PF01129">
    <property type="entry name" value="ART"/>
    <property type="match status" value="2"/>
</dbReference>
<accession>A0A444UCY1</accession>
<evidence type="ECO:0000256" key="12">
    <source>
        <dbReference type="ARBA" id="ARBA00023157"/>
    </source>
</evidence>
<dbReference type="PROSITE" id="PS51996">
    <property type="entry name" value="TR_MART"/>
    <property type="match status" value="2"/>
</dbReference>
<keyword evidence="7" id="KW-0548">Nucleotidyltransferase</keyword>
<dbReference type="GO" id="GO:0005576">
    <property type="term" value="C:extracellular region"/>
    <property type="evidence" value="ECO:0007669"/>
    <property type="project" value="UniProtKB-SubCell"/>
</dbReference>
<evidence type="ECO:0000256" key="1">
    <source>
        <dbReference type="ARBA" id="ARBA00004613"/>
    </source>
</evidence>
<keyword evidence="11 14" id="KW-0520">NAD</keyword>
<dbReference type="PANTHER" id="PTHR10339:SF25">
    <property type="entry name" value="SECRETED EXOENZYME S"/>
    <property type="match status" value="1"/>
</dbReference>
<dbReference type="Proteomes" id="UP000289886">
    <property type="component" value="Unassembled WGS sequence"/>
</dbReference>
<name>A0A444UCY1_ACIRT</name>
<keyword evidence="5 14" id="KW-0328">Glycosyltransferase</keyword>
<evidence type="ECO:0000313" key="18">
    <source>
        <dbReference type="Proteomes" id="UP000289886"/>
    </source>
</evidence>
<keyword evidence="12" id="KW-1015">Disulfide bond</keyword>
<comment type="subcellular location">
    <subcellularLocation>
        <location evidence="1">Secreted</location>
    </subcellularLocation>
</comment>
<keyword evidence="16" id="KW-0472">Membrane</keyword>
<keyword evidence="4" id="KW-0800">Toxin</keyword>
<dbReference type="SUPFAM" id="SSF56399">
    <property type="entry name" value="ADP-ribosylation"/>
    <property type="match status" value="2"/>
</dbReference>
<dbReference type="Gene3D" id="3.90.176.10">
    <property type="entry name" value="Toxin ADP-ribosyltransferase, Chain A, domain 1"/>
    <property type="match status" value="2"/>
</dbReference>
<dbReference type="GO" id="GO:0003950">
    <property type="term" value="F:NAD+ poly-ADP-ribosyltransferase activity"/>
    <property type="evidence" value="ECO:0007669"/>
    <property type="project" value="TreeGrafter"/>
</dbReference>
<dbReference type="PRINTS" id="PR00970">
    <property type="entry name" value="RIBTRNSFRASE"/>
</dbReference>
<keyword evidence="10" id="KW-0843">Virulence</keyword>
<evidence type="ECO:0000256" key="10">
    <source>
        <dbReference type="ARBA" id="ARBA00023026"/>
    </source>
</evidence>
<evidence type="ECO:0000313" key="17">
    <source>
        <dbReference type="EMBL" id="RXM32968.1"/>
    </source>
</evidence>
<keyword evidence="3" id="KW-0964">Secreted</keyword>
<evidence type="ECO:0000256" key="9">
    <source>
        <dbReference type="ARBA" id="ARBA00022857"/>
    </source>
</evidence>
<keyword evidence="8" id="KW-0732">Signal</keyword>
<feature type="region of interest" description="Disordered" evidence="15">
    <location>
        <begin position="1"/>
        <end position="168"/>
    </location>
</feature>
<evidence type="ECO:0000256" key="13">
    <source>
        <dbReference type="ARBA" id="ARBA00047597"/>
    </source>
</evidence>
<dbReference type="AlphaFoldDB" id="A0A444UCY1"/>
<comment type="catalytic activity">
    <reaction evidence="13 14">
        <text>L-arginyl-[protein] + NAD(+) = N(omega)-(ADP-D-ribosyl)-L-arginyl-[protein] + nicotinamide + H(+)</text>
        <dbReference type="Rhea" id="RHEA:19149"/>
        <dbReference type="Rhea" id="RHEA-COMP:10532"/>
        <dbReference type="Rhea" id="RHEA-COMP:15087"/>
        <dbReference type="ChEBI" id="CHEBI:15378"/>
        <dbReference type="ChEBI" id="CHEBI:17154"/>
        <dbReference type="ChEBI" id="CHEBI:29965"/>
        <dbReference type="ChEBI" id="CHEBI:57540"/>
        <dbReference type="ChEBI" id="CHEBI:142554"/>
        <dbReference type="EC" id="2.4.2.31"/>
    </reaction>
</comment>
<dbReference type="GO" id="GO:0106274">
    <property type="term" value="F:NAD+-protein-arginine ADP-ribosyltransferase activity"/>
    <property type="evidence" value="ECO:0007669"/>
    <property type="project" value="UniProtKB-EC"/>
</dbReference>
<comment type="caution">
    <text evidence="17">The sequence shown here is derived from an EMBL/GenBank/DDBJ whole genome shotgun (WGS) entry which is preliminary data.</text>
</comment>
<gene>
    <name evidence="17" type="ORF">EOD39_15502</name>
</gene>
<dbReference type="GO" id="GO:0090729">
    <property type="term" value="F:toxin activity"/>
    <property type="evidence" value="ECO:0007669"/>
    <property type="project" value="UniProtKB-KW"/>
</dbReference>
<evidence type="ECO:0000256" key="14">
    <source>
        <dbReference type="RuleBase" id="RU361228"/>
    </source>
</evidence>
<protein>
    <recommendedName>
        <fullName evidence="14">NAD(P)(+)--arginine ADP-ribosyltransferase</fullName>
        <ecNumber evidence="14">2.4.2.31</ecNumber>
    </recommendedName>
    <alternativeName>
        <fullName evidence="14">Mono(ADP-ribosyl)transferase</fullName>
    </alternativeName>
</protein>
<evidence type="ECO:0000256" key="4">
    <source>
        <dbReference type="ARBA" id="ARBA00022656"/>
    </source>
</evidence>
<keyword evidence="16" id="KW-0812">Transmembrane</keyword>
<proteinExistence type="inferred from homology"/>
<evidence type="ECO:0000256" key="11">
    <source>
        <dbReference type="ARBA" id="ARBA00023027"/>
    </source>
</evidence>